<evidence type="ECO:0000259" key="1">
    <source>
        <dbReference type="PROSITE" id="PS51205"/>
    </source>
</evidence>
<feature type="domain" description="VPS9" evidence="1">
    <location>
        <begin position="1"/>
        <end position="41"/>
    </location>
</feature>
<sequence>PLAKLNCLKRTLRHMRPDPLIDTADTSAISTDELLPIWVYL</sequence>
<dbReference type="EMBL" id="CAJVCH010022409">
    <property type="protein sequence ID" value="CAG7692635.1"/>
    <property type="molecule type" value="Genomic_DNA"/>
</dbReference>
<keyword evidence="3" id="KW-1185">Reference proteome</keyword>
<proteinExistence type="predicted"/>
<protein>
    <recommendedName>
        <fullName evidence="1">VPS9 domain-containing protein</fullName>
    </recommendedName>
</protein>
<comment type="caution">
    <text evidence="2">The sequence shown here is derived from an EMBL/GenBank/DDBJ whole genome shotgun (WGS) entry which is preliminary data.</text>
</comment>
<evidence type="ECO:0000313" key="3">
    <source>
        <dbReference type="Proteomes" id="UP000708208"/>
    </source>
</evidence>
<dbReference type="PROSITE" id="PS51205">
    <property type="entry name" value="VPS9"/>
    <property type="match status" value="1"/>
</dbReference>
<evidence type="ECO:0000313" key="2">
    <source>
        <dbReference type="EMBL" id="CAG7692635.1"/>
    </source>
</evidence>
<dbReference type="Proteomes" id="UP000708208">
    <property type="component" value="Unassembled WGS sequence"/>
</dbReference>
<dbReference type="OrthoDB" id="411646at2759"/>
<reference evidence="2" key="1">
    <citation type="submission" date="2021-06" db="EMBL/GenBank/DDBJ databases">
        <authorList>
            <person name="Hodson N. C."/>
            <person name="Mongue J. A."/>
            <person name="Jaron S. K."/>
        </authorList>
    </citation>
    <scope>NUCLEOTIDE SEQUENCE</scope>
</reference>
<feature type="non-terminal residue" evidence="2">
    <location>
        <position position="1"/>
    </location>
</feature>
<organism evidence="2 3">
    <name type="scientific">Allacma fusca</name>
    <dbReference type="NCBI Taxonomy" id="39272"/>
    <lineage>
        <taxon>Eukaryota</taxon>
        <taxon>Metazoa</taxon>
        <taxon>Ecdysozoa</taxon>
        <taxon>Arthropoda</taxon>
        <taxon>Hexapoda</taxon>
        <taxon>Collembola</taxon>
        <taxon>Symphypleona</taxon>
        <taxon>Sminthuridae</taxon>
        <taxon>Allacma</taxon>
    </lineage>
</organism>
<dbReference type="InterPro" id="IPR003123">
    <property type="entry name" value="VPS9"/>
</dbReference>
<gene>
    <name evidence="2" type="ORF">AFUS01_LOCUS3708</name>
</gene>
<feature type="non-terminal residue" evidence="2">
    <location>
        <position position="41"/>
    </location>
</feature>
<dbReference type="AlphaFoldDB" id="A0A8J2NTZ8"/>
<accession>A0A8J2NTZ8</accession>
<name>A0A8J2NTZ8_9HEXA</name>